<proteinExistence type="inferred from homology"/>
<dbReference type="EMBL" id="JAXQNO010000018">
    <property type="protein sequence ID" value="KAK4776355.1"/>
    <property type="molecule type" value="Genomic_DNA"/>
</dbReference>
<dbReference type="InterPro" id="IPR023401">
    <property type="entry name" value="ODC_N"/>
</dbReference>
<organism evidence="2 3">
    <name type="scientific">Trapa natans</name>
    <name type="common">Water chestnut</name>
    <dbReference type="NCBI Taxonomy" id="22666"/>
    <lineage>
        <taxon>Eukaryota</taxon>
        <taxon>Viridiplantae</taxon>
        <taxon>Streptophyta</taxon>
        <taxon>Embryophyta</taxon>
        <taxon>Tracheophyta</taxon>
        <taxon>Spermatophyta</taxon>
        <taxon>Magnoliopsida</taxon>
        <taxon>eudicotyledons</taxon>
        <taxon>Gunneridae</taxon>
        <taxon>Pentapetalae</taxon>
        <taxon>rosids</taxon>
        <taxon>malvids</taxon>
        <taxon>Myrtales</taxon>
        <taxon>Lythraceae</taxon>
        <taxon>Trapa</taxon>
    </lineage>
</organism>
<keyword evidence="3" id="KW-1185">Reference proteome</keyword>
<dbReference type="AlphaFoldDB" id="A0AAN7L0D1"/>
<evidence type="ECO:0000313" key="2">
    <source>
        <dbReference type="EMBL" id="KAK4776355.1"/>
    </source>
</evidence>
<gene>
    <name evidence="2" type="ORF">SAY86_005043</name>
</gene>
<comment type="similarity">
    <text evidence="1">Belongs to the ornithine cyclodeaminase/mu-crystallin family.</text>
</comment>
<dbReference type="InterPro" id="IPR036291">
    <property type="entry name" value="NAD(P)-bd_dom_sf"/>
</dbReference>
<dbReference type="GO" id="GO:0019752">
    <property type="term" value="P:carboxylic acid metabolic process"/>
    <property type="evidence" value="ECO:0007669"/>
    <property type="project" value="UniProtKB-ARBA"/>
</dbReference>
<dbReference type="FunFam" id="3.40.50.720:FF:000311">
    <property type="entry name" value="Ornithine cyclodeaminase"/>
    <property type="match status" value="1"/>
</dbReference>
<name>A0AAN7L0D1_TRANT</name>
<protein>
    <recommendedName>
        <fullName evidence="4">Ornithine cyclodeaminase</fullName>
    </recommendedName>
</protein>
<dbReference type="GO" id="GO:0016491">
    <property type="term" value="F:oxidoreductase activity"/>
    <property type="evidence" value="ECO:0007669"/>
    <property type="project" value="UniProtKB-ARBA"/>
</dbReference>
<evidence type="ECO:0000313" key="3">
    <source>
        <dbReference type="Proteomes" id="UP001346149"/>
    </source>
</evidence>
<evidence type="ECO:0000256" key="1">
    <source>
        <dbReference type="ARBA" id="ARBA00008903"/>
    </source>
</evidence>
<dbReference type="PANTHER" id="PTHR13812">
    <property type="entry name" value="KETIMINE REDUCTASE MU-CRYSTALLIN"/>
    <property type="match status" value="1"/>
</dbReference>
<sequence>MASNPISITTAAPKSPMFIPAESIHSLLSHKALIEHFSSSLPAVTPSINTPARQSYPVAGSPGASLLLMPSWSPHPSLPYIGVKLVTYFPHNSDRNLPGIHASYVLFCSVTGQTLATMDGTVLTLYRTACISGLASKILARNDCQVMVMVGAGALAPHLIQAHLAARPGVKRVIIWNRTVDKAMKLAERMRGDERFEGVTFESGQSLEEIVPLADIVSCATNSQEPLVMGRWLKMGAHLDLVGSFKPSMKECDDDAIQRAASAGRLFVDNKMAMEEAGELVGAMQRGVINQDEGIGGDLVDLAKGSTLGRAGDEEITVFKSVGSGAADILAAQLLYEKCLY</sequence>
<dbReference type="PANTHER" id="PTHR13812:SF19">
    <property type="entry name" value="KETIMINE REDUCTASE MU-CRYSTALLIN"/>
    <property type="match status" value="1"/>
</dbReference>
<evidence type="ECO:0008006" key="4">
    <source>
        <dbReference type="Google" id="ProtNLM"/>
    </source>
</evidence>
<comment type="caution">
    <text evidence="2">The sequence shown here is derived from an EMBL/GenBank/DDBJ whole genome shotgun (WGS) entry which is preliminary data.</text>
</comment>
<dbReference type="FunFam" id="3.30.1780.10:FF:000003">
    <property type="entry name" value="Protein SAR DEFICIENT 4"/>
    <property type="match status" value="1"/>
</dbReference>
<dbReference type="SUPFAM" id="SSF51735">
    <property type="entry name" value="NAD(P)-binding Rossmann-fold domains"/>
    <property type="match status" value="1"/>
</dbReference>
<dbReference type="GO" id="GO:0005737">
    <property type="term" value="C:cytoplasm"/>
    <property type="evidence" value="ECO:0007669"/>
    <property type="project" value="TreeGrafter"/>
</dbReference>
<dbReference type="Gene3D" id="3.40.50.720">
    <property type="entry name" value="NAD(P)-binding Rossmann-like Domain"/>
    <property type="match status" value="1"/>
</dbReference>
<dbReference type="Proteomes" id="UP001346149">
    <property type="component" value="Unassembled WGS sequence"/>
</dbReference>
<reference evidence="2 3" key="1">
    <citation type="journal article" date="2023" name="Hortic Res">
        <title>Pangenome of water caltrop reveals structural variations and asymmetric subgenome divergence after allopolyploidization.</title>
        <authorList>
            <person name="Zhang X."/>
            <person name="Chen Y."/>
            <person name="Wang L."/>
            <person name="Yuan Y."/>
            <person name="Fang M."/>
            <person name="Shi L."/>
            <person name="Lu R."/>
            <person name="Comes H.P."/>
            <person name="Ma Y."/>
            <person name="Chen Y."/>
            <person name="Huang G."/>
            <person name="Zhou Y."/>
            <person name="Zheng Z."/>
            <person name="Qiu Y."/>
        </authorList>
    </citation>
    <scope>NUCLEOTIDE SEQUENCE [LARGE SCALE GENOMIC DNA]</scope>
    <source>
        <strain evidence="2">F231</strain>
    </source>
</reference>
<dbReference type="InterPro" id="IPR003462">
    <property type="entry name" value="ODC_Mu_crystall"/>
</dbReference>
<dbReference type="Pfam" id="PF02423">
    <property type="entry name" value="OCD_Mu_crystall"/>
    <property type="match status" value="1"/>
</dbReference>
<dbReference type="NCBIfam" id="NF004793">
    <property type="entry name" value="PRK06141.1"/>
    <property type="match status" value="1"/>
</dbReference>
<accession>A0AAN7L0D1</accession>
<dbReference type="Gene3D" id="3.30.1780.10">
    <property type="entry name" value="ornithine cyclodeaminase, domain 1"/>
    <property type="match status" value="1"/>
</dbReference>
<dbReference type="PIRSF" id="PIRSF001439">
    <property type="entry name" value="CryM"/>
    <property type="match status" value="1"/>
</dbReference>